<reference evidence="5 6" key="1">
    <citation type="submission" date="2016-10" db="EMBL/GenBank/DDBJ databases">
        <authorList>
            <person name="de Groot N.N."/>
        </authorList>
    </citation>
    <scope>NUCLEOTIDE SEQUENCE [LARGE SCALE GENOMIC DNA]</scope>
    <source>
        <strain evidence="5 6">DSM 43067</strain>
    </source>
</reference>
<evidence type="ECO:0000256" key="3">
    <source>
        <dbReference type="ARBA" id="ARBA00022801"/>
    </source>
</evidence>
<dbReference type="SUPFAM" id="SSF52768">
    <property type="entry name" value="Arginase/deacetylase"/>
    <property type="match status" value="1"/>
</dbReference>
<dbReference type="GO" id="GO:0008783">
    <property type="term" value="F:agmatinase activity"/>
    <property type="evidence" value="ECO:0007669"/>
    <property type="project" value="TreeGrafter"/>
</dbReference>
<evidence type="ECO:0000313" key="6">
    <source>
        <dbReference type="Proteomes" id="UP000183413"/>
    </source>
</evidence>
<evidence type="ECO:0000313" key="5">
    <source>
        <dbReference type="EMBL" id="SFO39690.1"/>
    </source>
</evidence>
<dbReference type="InterPro" id="IPR023696">
    <property type="entry name" value="Ureohydrolase_dom_sf"/>
</dbReference>
<dbReference type="RefSeq" id="WP_083597734.1">
    <property type="nucleotide sequence ID" value="NZ_FOVH01000005.1"/>
</dbReference>
<dbReference type="Gene3D" id="3.40.800.10">
    <property type="entry name" value="Ureohydrolase domain"/>
    <property type="match status" value="1"/>
</dbReference>
<sequence length="303" mass="30068">MDSPGTCNFAGLPCAPDGTAGGERADAAVVGVPPGAGGTSEAPDDGPGAIRRAARPMPAAYDPATDTEIFDRLRVVDAGDLNVPSGGPGAVAERLARIRANAALLAVLGGGPAASAPAVAAAAGAAGRPLTLVRLAASAGLATGDPATGAVRWMIERDHLARVFQIGLRGFGATRGDLRWGAGTGAEYWSMADMEEMGAAPFLDRIVSVVSAPVYLSVDLDVLDPAFAPAVAVPEPGGLTTREVLGVVRMLARHVDLAGLDIVGLVPGRDTGGATALVAARLLTEVLAGRAAGISPGAVPAPA</sequence>
<evidence type="ECO:0000256" key="1">
    <source>
        <dbReference type="ARBA" id="ARBA00009227"/>
    </source>
</evidence>
<dbReference type="PIRSF" id="PIRSF036979">
    <property type="entry name" value="Arginase"/>
    <property type="match status" value="1"/>
</dbReference>
<protein>
    <submittedName>
        <fullName evidence="5">Agmatinase</fullName>
    </submittedName>
</protein>
<evidence type="ECO:0000256" key="2">
    <source>
        <dbReference type="ARBA" id="ARBA00022723"/>
    </source>
</evidence>
<dbReference type="EMBL" id="FOVH01000005">
    <property type="protein sequence ID" value="SFO39690.1"/>
    <property type="molecule type" value="Genomic_DNA"/>
</dbReference>
<dbReference type="Proteomes" id="UP000183413">
    <property type="component" value="Unassembled WGS sequence"/>
</dbReference>
<dbReference type="AlphaFoldDB" id="A0A1I5GUW8"/>
<dbReference type="Pfam" id="PF00491">
    <property type="entry name" value="Arginase"/>
    <property type="match status" value="1"/>
</dbReference>
<keyword evidence="3 4" id="KW-0378">Hydrolase</keyword>
<dbReference type="InterPro" id="IPR020855">
    <property type="entry name" value="Ureohydrolase_Mn_BS"/>
</dbReference>
<proteinExistence type="inferred from homology"/>
<comment type="similarity">
    <text evidence="1">Belongs to the arginase family. Agmatinase subfamily.</text>
</comment>
<dbReference type="eggNOG" id="COG0010">
    <property type="taxonomic scope" value="Bacteria"/>
</dbReference>
<accession>A0A1I5GUW8</accession>
<dbReference type="PANTHER" id="PTHR11358:SF26">
    <property type="entry name" value="GUANIDINO ACID HYDROLASE, MITOCHONDRIAL"/>
    <property type="match status" value="1"/>
</dbReference>
<dbReference type="InterPro" id="IPR006035">
    <property type="entry name" value="Ureohydrolase"/>
</dbReference>
<dbReference type="STRING" id="1993.SAMN04489713_105417"/>
<dbReference type="InParanoid" id="A0A1I5GUW8"/>
<dbReference type="PROSITE" id="PS51409">
    <property type="entry name" value="ARGINASE_2"/>
    <property type="match status" value="1"/>
</dbReference>
<evidence type="ECO:0000256" key="4">
    <source>
        <dbReference type="RuleBase" id="RU003684"/>
    </source>
</evidence>
<dbReference type="PANTHER" id="PTHR11358">
    <property type="entry name" value="ARGINASE/AGMATINASE"/>
    <property type="match status" value="1"/>
</dbReference>
<name>A0A1I5GUW8_9ACTN</name>
<dbReference type="PROSITE" id="PS01053">
    <property type="entry name" value="ARGINASE_1"/>
    <property type="match status" value="1"/>
</dbReference>
<dbReference type="GO" id="GO:0046872">
    <property type="term" value="F:metal ion binding"/>
    <property type="evidence" value="ECO:0007669"/>
    <property type="project" value="UniProtKB-KW"/>
</dbReference>
<keyword evidence="6" id="KW-1185">Reference proteome</keyword>
<dbReference type="GO" id="GO:0033389">
    <property type="term" value="P:putrescine biosynthetic process from arginine, via agmatine"/>
    <property type="evidence" value="ECO:0007669"/>
    <property type="project" value="TreeGrafter"/>
</dbReference>
<gene>
    <name evidence="5" type="ORF">SAMN04489713_105417</name>
</gene>
<organism evidence="5 6">
    <name type="scientific">Actinomadura madurae</name>
    <dbReference type="NCBI Taxonomy" id="1993"/>
    <lineage>
        <taxon>Bacteria</taxon>
        <taxon>Bacillati</taxon>
        <taxon>Actinomycetota</taxon>
        <taxon>Actinomycetes</taxon>
        <taxon>Streptosporangiales</taxon>
        <taxon>Thermomonosporaceae</taxon>
        <taxon>Actinomadura</taxon>
    </lineage>
</organism>
<keyword evidence="2" id="KW-0479">Metal-binding</keyword>